<proteinExistence type="inferred from homology"/>
<dbReference type="Pfam" id="PF02687">
    <property type="entry name" value="FtsX"/>
    <property type="match status" value="1"/>
</dbReference>
<feature type="transmembrane region" description="Helical" evidence="7">
    <location>
        <begin position="1036"/>
        <end position="1053"/>
    </location>
</feature>
<dbReference type="SUPFAM" id="SSF53187">
    <property type="entry name" value="Zn-dependent exopeptidases"/>
    <property type="match status" value="1"/>
</dbReference>
<dbReference type="RefSeq" id="WP_016482136.1">
    <property type="nucleotide sequence ID" value="NC_021487.1"/>
</dbReference>
<evidence type="ECO:0000256" key="6">
    <source>
        <dbReference type="ARBA" id="ARBA00038076"/>
    </source>
</evidence>
<keyword evidence="2" id="KW-1003">Cell membrane</keyword>
<accession>S0ETP1</accession>
<dbReference type="InterPro" id="IPR007484">
    <property type="entry name" value="Peptidase_M28"/>
</dbReference>
<dbReference type="GO" id="GO:0022857">
    <property type="term" value="F:transmembrane transporter activity"/>
    <property type="evidence" value="ECO:0007669"/>
    <property type="project" value="TreeGrafter"/>
</dbReference>
<name>S0ETP1_CHTCT</name>
<dbReference type="InParanoid" id="S0ETP1"/>
<evidence type="ECO:0000256" key="3">
    <source>
        <dbReference type="ARBA" id="ARBA00022692"/>
    </source>
</evidence>
<feature type="transmembrane region" description="Helical" evidence="7">
    <location>
        <begin position="1131"/>
        <end position="1154"/>
    </location>
</feature>
<comment type="similarity">
    <text evidence="6">Belongs to the ABC-4 integral membrane protein family.</text>
</comment>
<evidence type="ECO:0000256" key="5">
    <source>
        <dbReference type="ARBA" id="ARBA00023136"/>
    </source>
</evidence>
<feature type="transmembrane region" description="Helical" evidence="7">
    <location>
        <begin position="371"/>
        <end position="390"/>
    </location>
</feature>
<reference evidence="11" key="1">
    <citation type="submission" date="2013-03" db="EMBL/GenBank/DDBJ databases">
        <title>Genome sequence of Chthonomonas calidirosea, the first sequenced genome from the Armatimonadetes phylum (formally candidate division OP10).</title>
        <authorList>
            <person name="Lee K.C.Y."/>
            <person name="Morgan X.C."/>
            <person name="Dunfield P.F."/>
            <person name="Tamas I."/>
            <person name="Houghton K.M."/>
            <person name="Vyssotski M."/>
            <person name="Ryan J.L.J."/>
            <person name="Lagutin K."/>
            <person name="McDonald I.R."/>
            <person name="Stott M.B."/>
        </authorList>
    </citation>
    <scope>NUCLEOTIDE SEQUENCE [LARGE SCALE GENOMIC DNA]</scope>
    <source>
        <strain evidence="11">DSM 23976 / ICMP 18418 / T49</strain>
    </source>
</reference>
<evidence type="ECO:0000256" key="2">
    <source>
        <dbReference type="ARBA" id="ARBA00022475"/>
    </source>
</evidence>
<feature type="transmembrane region" description="Helical" evidence="7">
    <location>
        <begin position="1517"/>
        <end position="1539"/>
    </location>
</feature>
<dbReference type="KEGG" id="ccz:CCALI_00750"/>
<keyword evidence="11" id="KW-1185">Reference proteome</keyword>
<dbReference type="PATRIC" id="fig|1303518.3.peg.758"/>
<dbReference type="Gene3D" id="3.40.630.10">
    <property type="entry name" value="Zn peptidases"/>
    <property type="match status" value="1"/>
</dbReference>
<dbReference type="InterPro" id="IPR003838">
    <property type="entry name" value="ABC3_permease_C"/>
</dbReference>
<evidence type="ECO:0000256" key="4">
    <source>
        <dbReference type="ARBA" id="ARBA00022989"/>
    </source>
</evidence>
<feature type="domain" description="ABC3 transporter permease C-terminal" evidence="8">
    <location>
        <begin position="1436"/>
        <end position="1545"/>
    </location>
</feature>
<evidence type="ECO:0000256" key="1">
    <source>
        <dbReference type="ARBA" id="ARBA00004651"/>
    </source>
</evidence>
<keyword evidence="3 7" id="KW-0812">Transmembrane</keyword>
<dbReference type="GO" id="GO:0005886">
    <property type="term" value="C:plasma membrane"/>
    <property type="evidence" value="ECO:0007669"/>
    <property type="project" value="UniProtKB-SubCell"/>
</dbReference>
<dbReference type="InterPro" id="IPR050250">
    <property type="entry name" value="Macrolide_Exporter_MacB"/>
</dbReference>
<dbReference type="Gene3D" id="3.50.30.30">
    <property type="match status" value="1"/>
</dbReference>
<evidence type="ECO:0000259" key="8">
    <source>
        <dbReference type="Pfam" id="PF02687"/>
    </source>
</evidence>
<sequence length="1712" mass="189461">MLELGVRNPSRYTVLRWIVTLSGLLFALSGNGTRSAHADTVPAYDQQAYHLFYSSVNPANLQQTVDTLASFGSRVAGYPGEKKAEDYVYHQFVSILGANNVHTDTFRVTIPYDPGAEDPAKGAYAQLVSKPGSPKLPMYPLWPNLVRTSTLPAGGLKAPLIYVGNGDLSNFNGKDVEGSVVMVDFNCGQKWLNAPRLGAKAVIFIAPDNTLRGEAEAKFIGIPIAIPRFYMRKHDAAVLLAACAAGRPPLVQLHCDMPWRMETVRNFTGILPGTDPKLRNQIIVVESFYDSTSIVPALAPGAESACSMASLLELMRAFKAHPPKRTMWFVATSAHFQALQGIREYLNQHMDAWMPPGIVQSALAQPNALKVRLWLGAFLVLFLVLLVLAWRNRPQTGPKVTPMLITNGISLLVMIGLNIGYYLAPHAPTLPNPPRIYLWAGLDMSSQSPSFGIFYKGWFYDYREDIQGRFSDIARVCRENADKVGQTMGFDSTQFFNDGVNPVNGKNWRNYIPGQPAFDSEVVTMAGGNGVTFATTNDSRALVDTPFDTPDHVNIANLATQQRLLECLMWHIVTDPNNISDVDAQRMPITDPSQWSRLALQGGFATLEGRVQIFDPHKSFIATSAKRLLGSLVVVRSNTKSFMGVRGNMIQMVQWTTPDKMADIPTDSEGNPLRYAPNGDALDAQGHPVPCQDFFAFHGVAPLTAYGYNRTVSLAAYHIDEASTVSDPNNPSVQIPNPDRGNIDFAPDMGPEGAEQVPLDVAITTATRSTPIIVFHCVPTAIYDLVDQQSLQALTGINIYDGATNGTPRMYGYAINPQSNGTATSYVEDVAVIFAQPGERLKITMTSGPGDIRLLLINSLYDPTDPFNEHGRSPAPEGIGYLVAGNPADQEGAGALPDSASPDMAEQGEEIARSGAIYDTALHVAEDMWKLDDFRMRRLARFRILDMKSMEGTPGLHNMAYKTLQEAKLARDKKDWEDFDALSREAWGLESRAYPDVQHTAMDVVEGVLFYLALLMPFAYFCERLFFGFFDLKRQLLTASAIFLLIFAIFRYIHPAFEITMNPVIVLLAFVMLALSAIVIAFVTGKFEEQLKQMSKSVSGVHRADIGRVSVAFAAFNLGVSNMRRRKTRTFLTCTTLVLLTFTVLSFTSVVQVMRFNKVRAPSDYGPRYNGIMIRTPMWDPLQEPAYRILADEYGKKYAVAPRAWFYGTSMGEQSFLTLQRADLSYDARALCGLSPQEAQIMRPQDALLKDANGNTVGRWFRPGDRYAIILPDGIAEALHISLKDVGTATVNFSGLQFRVIGILNSQKLKRYYDLDNEMLTPVDWIAMNKQSQSNSGGSAASQGFQEYIHLDPDMVFFIPYQTAIDLGAQLRSIAIDFNNPEQVIHQLEPLMRRLELNLYAGQVTDPNNPDPAKRGIIYRYSSIATTSSRGLELVVIPIIIAALIVLNTMLNSVYERIREIYIFSSIGLAPTHIGMLFIAEAMVYAILGSVAGYLLGQLTSILLVKTGWLPGLYLNFSSVSAVGTTLIVVGVVLLSTIYPARKAAEVATPAVDRSWKVPNPDGDHWVIPLPFAVTGDQATALNSFLSEWLQAYEEYSIGDFVTQGVQTEESPHVYGTQYSIRCMVWLAPFDLGVSQRITIETTPTETPDVFEIHLIIDRVSGDISNWKRVNRRFLNTLRKQFLIWRTLKQAERERYLQGNVMGAESEASQPA</sequence>
<comment type="subcellular location">
    <subcellularLocation>
        <location evidence="1">Cell membrane</location>
        <topology evidence="1">Multi-pass membrane protein</topology>
    </subcellularLocation>
</comment>
<keyword evidence="4 7" id="KW-1133">Transmembrane helix</keyword>
<dbReference type="PANTHER" id="PTHR30572:SF4">
    <property type="entry name" value="ABC TRANSPORTER PERMEASE YTRF"/>
    <property type="match status" value="1"/>
</dbReference>
<organism evidence="10 11">
    <name type="scientific">Chthonomonas calidirosea (strain DSM 23976 / ICMP 18418 / T49)</name>
    <dbReference type="NCBI Taxonomy" id="1303518"/>
    <lineage>
        <taxon>Bacteria</taxon>
        <taxon>Bacillati</taxon>
        <taxon>Armatimonadota</taxon>
        <taxon>Chthonomonadia</taxon>
        <taxon>Chthonomonadales</taxon>
        <taxon>Chthonomonadaceae</taxon>
        <taxon>Chthonomonas</taxon>
    </lineage>
</organism>
<dbReference type="PANTHER" id="PTHR30572">
    <property type="entry name" value="MEMBRANE COMPONENT OF TRANSPORTER-RELATED"/>
    <property type="match status" value="1"/>
</dbReference>
<dbReference type="eggNOG" id="COG2234">
    <property type="taxonomic scope" value="Bacteria"/>
</dbReference>
<protein>
    <submittedName>
        <fullName evidence="10">ABC-type antimicrobial peptide transport system,permease component</fullName>
    </submittedName>
</protein>
<dbReference type="STRING" id="454171.CP488_00402"/>
<evidence type="ECO:0000256" key="7">
    <source>
        <dbReference type="SAM" id="Phobius"/>
    </source>
</evidence>
<feature type="transmembrane region" description="Helical" evidence="7">
    <location>
        <begin position="402"/>
        <end position="424"/>
    </location>
</feature>
<dbReference type="Pfam" id="PF04389">
    <property type="entry name" value="Peptidase_M28"/>
    <property type="match status" value="1"/>
</dbReference>
<keyword evidence="5 7" id="KW-0472">Membrane</keyword>
<feature type="transmembrane region" description="Helical" evidence="7">
    <location>
        <begin position="1476"/>
        <end position="1497"/>
    </location>
</feature>
<feature type="domain" description="Peptidase M28" evidence="9">
    <location>
        <begin position="267"/>
        <end position="349"/>
    </location>
</feature>
<dbReference type="HOGENOM" id="CLU_240525_0_0_0"/>
<feature type="transmembrane region" description="Helical" evidence="7">
    <location>
        <begin position="1434"/>
        <end position="1455"/>
    </location>
</feature>
<dbReference type="EMBL" id="HF951689">
    <property type="protein sequence ID" value="CCW34575.1"/>
    <property type="molecule type" value="Genomic_DNA"/>
</dbReference>
<gene>
    <name evidence="10" type="ORF">CCALI_00750</name>
</gene>
<dbReference type="OrthoDB" id="9773692at2"/>
<evidence type="ECO:0000313" key="10">
    <source>
        <dbReference type="EMBL" id="CCW34575.1"/>
    </source>
</evidence>
<evidence type="ECO:0000313" key="11">
    <source>
        <dbReference type="Proteomes" id="UP000014227"/>
    </source>
</evidence>
<dbReference type="InterPro" id="IPR046450">
    <property type="entry name" value="PA_dom_sf"/>
</dbReference>
<evidence type="ECO:0000259" key="9">
    <source>
        <dbReference type="Pfam" id="PF04389"/>
    </source>
</evidence>
<dbReference type="SUPFAM" id="SSF52025">
    <property type="entry name" value="PA domain"/>
    <property type="match status" value="1"/>
</dbReference>
<dbReference type="Proteomes" id="UP000014227">
    <property type="component" value="Chromosome I"/>
</dbReference>
<feature type="transmembrane region" description="Helical" evidence="7">
    <location>
        <begin position="1065"/>
        <end position="1085"/>
    </location>
</feature>
<feature type="transmembrane region" description="Helical" evidence="7">
    <location>
        <begin position="1008"/>
        <end position="1029"/>
    </location>
</feature>
<dbReference type="eggNOG" id="COG0577">
    <property type="taxonomic scope" value="Bacteria"/>
</dbReference>